<evidence type="ECO:0000256" key="3">
    <source>
        <dbReference type="ARBA" id="ARBA00007103"/>
    </source>
</evidence>
<dbReference type="EC" id="2.5.1.47" evidence="4 12"/>
<dbReference type="GO" id="GO:0006535">
    <property type="term" value="P:cysteine biosynthetic process from serine"/>
    <property type="evidence" value="ECO:0007669"/>
    <property type="project" value="UniProtKB-UniRule"/>
</dbReference>
<dbReference type="PANTHER" id="PTHR10314">
    <property type="entry name" value="CYSTATHIONINE BETA-SYNTHASE"/>
    <property type="match status" value="1"/>
</dbReference>
<dbReference type="CDD" id="cd01561">
    <property type="entry name" value="CBS_like"/>
    <property type="match status" value="1"/>
</dbReference>
<protein>
    <recommendedName>
        <fullName evidence="4 12">Cysteine synthase</fullName>
        <ecNumber evidence="4 12">2.5.1.47</ecNumber>
    </recommendedName>
</protein>
<feature type="domain" description="Tryptophan synthase beta chain-like PALP" evidence="13">
    <location>
        <begin position="4"/>
        <end position="282"/>
    </location>
</feature>
<keyword evidence="8 12" id="KW-0198">Cysteine biosynthesis</keyword>
<dbReference type="Pfam" id="PF00291">
    <property type="entry name" value="PALP"/>
    <property type="match status" value="1"/>
</dbReference>
<evidence type="ECO:0000256" key="6">
    <source>
        <dbReference type="ARBA" id="ARBA00022679"/>
    </source>
</evidence>
<feature type="binding site" evidence="10">
    <location>
        <position position="256"/>
    </location>
    <ligand>
        <name>pyridoxal 5'-phosphate</name>
        <dbReference type="ChEBI" id="CHEBI:597326"/>
    </ligand>
</feature>
<comment type="similarity">
    <text evidence="3 12">Belongs to the cysteine synthase/cystathionine beta-synthase family.</text>
</comment>
<dbReference type="InterPro" id="IPR036052">
    <property type="entry name" value="TrpB-like_PALP_sf"/>
</dbReference>
<dbReference type="NCBIfam" id="TIGR01136">
    <property type="entry name" value="cysKM"/>
    <property type="match status" value="1"/>
</dbReference>
<evidence type="ECO:0000256" key="1">
    <source>
        <dbReference type="ARBA" id="ARBA00001933"/>
    </source>
</evidence>
<comment type="pathway">
    <text evidence="2">Amino-acid biosynthesis; L-cysteine biosynthesis; L-cysteine from L-serine: step 2/2.</text>
</comment>
<dbReference type="NCBIfam" id="TIGR01139">
    <property type="entry name" value="cysK"/>
    <property type="match status" value="1"/>
</dbReference>
<dbReference type="PROSITE" id="PS00901">
    <property type="entry name" value="CYS_SYNTHASE"/>
    <property type="match status" value="1"/>
</dbReference>
<gene>
    <name evidence="14" type="primary">cysK</name>
    <name evidence="14" type="ORF">D5R97_09595</name>
</gene>
<dbReference type="Gene3D" id="3.40.50.1100">
    <property type="match status" value="2"/>
</dbReference>
<evidence type="ECO:0000256" key="8">
    <source>
        <dbReference type="ARBA" id="ARBA00023192"/>
    </source>
</evidence>
<evidence type="ECO:0000313" key="15">
    <source>
        <dbReference type="Proteomes" id="UP000285138"/>
    </source>
</evidence>
<dbReference type="InterPro" id="IPR001926">
    <property type="entry name" value="TrpB-like_PALP"/>
</dbReference>
<evidence type="ECO:0000256" key="11">
    <source>
        <dbReference type="PIRSR" id="PIRSR605856-51"/>
    </source>
</evidence>
<evidence type="ECO:0000256" key="10">
    <source>
        <dbReference type="PIRSR" id="PIRSR605856-50"/>
    </source>
</evidence>
<dbReference type="AlphaFoldDB" id="A0A424YA08"/>
<proteinExistence type="inferred from homology"/>
<comment type="cofactor">
    <cofactor evidence="1 10 12">
        <name>pyridoxal 5'-phosphate</name>
        <dbReference type="ChEBI" id="CHEBI:597326"/>
    </cofactor>
</comment>
<evidence type="ECO:0000256" key="5">
    <source>
        <dbReference type="ARBA" id="ARBA00022605"/>
    </source>
</evidence>
<dbReference type="InterPro" id="IPR050214">
    <property type="entry name" value="Cys_Synth/Cystath_Beta-Synth"/>
</dbReference>
<evidence type="ECO:0000259" key="13">
    <source>
        <dbReference type="Pfam" id="PF00291"/>
    </source>
</evidence>
<comment type="caution">
    <text evidence="14">The sequence shown here is derived from an EMBL/GenBank/DDBJ whole genome shotgun (WGS) entry which is preliminary data.</text>
</comment>
<feature type="modified residue" description="N6-(pyridoxal phosphate)lysine" evidence="11">
    <location>
        <position position="40"/>
    </location>
</feature>
<dbReference type="EMBL" id="QZAA01000263">
    <property type="protein sequence ID" value="RQD73311.1"/>
    <property type="molecule type" value="Genomic_DNA"/>
</dbReference>
<organism evidence="14 15">
    <name type="scientific">Candidatus Syntrophonatronum acetioxidans</name>
    <dbReference type="NCBI Taxonomy" id="1795816"/>
    <lineage>
        <taxon>Bacteria</taxon>
        <taxon>Bacillati</taxon>
        <taxon>Bacillota</taxon>
        <taxon>Clostridia</taxon>
        <taxon>Eubacteriales</taxon>
        <taxon>Syntrophomonadaceae</taxon>
        <taxon>Candidatus Syntrophonatronum</taxon>
    </lineage>
</organism>
<keyword evidence="7 10" id="KW-0663">Pyridoxal phosphate</keyword>
<evidence type="ECO:0000256" key="7">
    <source>
        <dbReference type="ARBA" id="ARBA00022898"/>
    </source>
</evidence>
<keyword evidence="6 12" id="KW-0808">Transferase</keyword>
<feature type="binding site" evidence="10">
    <location>
        <position position="70"/>
    </location>
    <ligand>
        <name>pyridoxal 5'-phosphate</name>
        <dbReference type="ChEBI" id="CHEBI:597326"/>
    </ligand>
</feature>
<dbReference type="InterPro" id="IPR005859">
    <property type="entry name" value="CysK"/>
</dbReference>
<evidence type="ECO:0000256" key="4">
    <source>
        <dbReference type="ARBA" id="ARBA00012681"/>
    </source>
</evidence>
<evidence type="ECO:0000256" key="2">
    <source>
        <dbReference type="ARBA" id="ARBA00004962"/>
    </source>
</evidence>
<evidence type="ECO:0000256" key="9">
    <source>
        <dbReference type="ARBA" id="ARBA00047931"/>
    </source>
</evidence>
<dbReference type="FunFam" id="3.40.50.1100:FF:000006">
    <property type="entry name" value="Cysteine synthase"/>
    <property type="match status" value="1"/>
</dbReference>
<reference evidence="14 15" key="1">
    <citation type="submission" date="2018-08" db="EMBL/GenBank/DDBJ databases">
        <title>The metabolism and importance of syntrophic acetate oxidation coupled to methane or sulfide production in haloalkaline environments.</title>
        <authorList>
            <person name="Timmers P.H.A."/>
            <person name="Vavourakis C.D."/>
            <person name="Sorokin D.Y."/>
            <person name="Sinninghe Damste J.S."/>
            <person name="Muyzer G."/>
            <person name="Stams A.J.M."/>
            <person name="Plugge C.M."/>
        </authorList>
    </citation>
    <scope>NUCLEOTIDE SEQUENCE [LARGE SCALE GENOMIC DNA]</scope>
    <source>
        <strain evidence="14">MSAO_Bac1</strain>
    </source>
</reference>
<sequence>MDILTAIGNTPLAELNHLNNPSQARIFCKLEGCNPGGSVKDRPAYYMIKKAEEEGILTKEKAILEPTSGNTGIALAMIGAAKGYHVTLVMPGCVSIERSRILEAFGAEVILTPAQESTDGAIRKAFQIVEKKPDKYYMPNQFENENNSLAHYETTGPEIFEQTRGEIDVFVCGMGTTGTLMGAGRYLKEQNPDIKIVGVEPVKGHAIQGLKNMEESLVPKVYLPKLLDEKINIEDEEAFETARLLTLKEGIFAGMSSGAAVAGALRISKKLKAGRIVTILPDRGDRYLSTNLFRSICADCAP</sequence>
<dbReference type="GO" id="GO:0004124">
    <property type="term" value="F:cysteine synthase activity"/>
    <property type="evidence" value="ECO:0007669"/>
    <property type="project" value="UniProtKB-UniRule"/>
</dbReference>
<dbReference type="InterPro" id="IPR005856">
    <property type="entry name" value="Cys_synth"/>
</dbReference>
<comment type="catalytic activity">
    <reaction evidence="9 12">
        <text>O-acetyl-L-serine + hydrogen sulfide = L-cysteine + acetate</text>
        <dbReference type="Rhea" id="RHEA:14829"/>
        <dbReference type="ChEBI" id="CHEBI:29919"/>
        <dbReference type="ChEBI" id="CHEBI:30089"/>
        <dbReference type="ChEBI" id="CHEBI:35235"/>
        <dbReference type="ChEBI" id="CHEBI:58340"/>
        <dbReference type="EC" id="2.5.1.47"/>
    </reaction>
</comment>
<evidence type="ECO:0000313" key="14">
    <source>
        <dbReference type="EMBL" id="RQD73311.1"/>
    </source>
</evidence>
<dbReference type="UniPathway" id="UPA00136">
    <property type="reaction ID" value="UER00200"/>
</dbReference>
<name>A0A424YA08_9FIRM</name>
<accession>A0A424YA08</accession>
<dbReference type="SUPFAM" id="SSF53686">
    <property type="entry name" value="Tryptophan synthase beta subunit-like PLP-dependent enzymes"/>
    <property type="match status" value="1"/>
</dbReference>
<dbReference type="Proteomes" id="UP000285138">
    <property type="component" value="Unassembled WGS sequence"/>
</dbReference>
<feature type="binding site" evidence="10">
    <location>
        <begin position="175"/>
        <end position="179"/>
    </location>
    <ligand>
        <name>pyridoxal 5'-phosphate</name>
        <dbReference type="ChEBI" id="CHEBI:597326"/>
    </ligand>
</feature>
<dbReference type="InterPro" id="IPR001216">
    <property type="entry name" value="P-phosphate_BS"/>
</dbReference>
<keyword evidence="5 12" id="KW-0028">Amino-acid biosynthesis</keyword>
<evidence type="ECO:0000256" key="12">
    <source>
        <dbReference type="RuleBase" id="RU003985"/>
    </source>
</evidence>